<dbReference type="InterPro" id="IPR023393">
    <property type="entry name" value="START-like_dom_sf"/>
</dbReference>
<evidence type="ECO:0000313" key="2">
    <source>
        <dbReference type="EMBL" id="MCO1653470.1"/>
    </source>
</evidence>
<dbReference type="InterPro" id="IPR016040">
    <property type="entry name" value="NAD(P)-bd_dom"/>
</dbReference>
<accession>A0ABT0ZRX4</accession>
<dbReference type="Gene3D" id="3.40.50.720">
    <property type="entry name" value="NAD(P)-binding Rossmann-like Domain"/>
    <property type="match status" value="1"/>
</dbReference>
<proteinExistence type="predicted"/>
<dbReference type="PANTHER" id="PTHR12126">
    <property type="entry name" value="NADH-UBIQUINONE OXIDOREDUCTASE 39 KDA SUBUNIT-RELATED"/>
    <property type="match status" value="1"/>
</dbReference>
<dbReference type="Gene3D" id="3.30.530.20">
    <property type="match status" value="1"/>
</dbReference>
<name>A0ABT0ZRX4_9PSEU</name>
<evidence type="ECO:0000313" key="3">
    <source>
        <dbReference type="Proteomes" id="UP001165283"/>
    </source>
</evidence>
<reference evidence="2" key="1">
    <citation type="submission" date="2021-04" db="EMBL/GenBank/DDBJ databases">
        <title>Pseudonocardia sp. nov., isolated from sandy soil of mangrove forest.</title>
        <authorList>
            <person name="Zan Z."/>
            <person name="Huang R."/>
            <person name="Liu W."/>
        </authorList>
    </citation>
    <scope>NUCLEOTIDE SEQUENCE</scope>
    <source>
        <strain evidence="2">S2-4</strain>
    </source>
</reference>
<dbReference type="Pfam" id="PF11066">
    <property type="entry name" value="DUF2867"/>
    <property type="match status" value="1"/>
</dbReference>
<sequence length="468" mass="49436">MRCLVIGATGYVGARLVPRLLAEGRAVRCLVRDPAKLARLGWDDRVDARIGDLADPAAVADACSGVDAVFYLVHSMDGPAFAERDREAASGLARAARTAGVARVVYLGGLQPPGPASAHLSSRREVGEVLVAEGPPTAVLQAGIVVGAGSASFEMIRNLAGLARLGPVLPLPDRAWNRVQPIGVDDVLHHLLAALELPSGVSGTFDIGGPDVLTYRELVAGFAEEAGLGRPLSVPVPVSLPRLTARAAQALTPIGRYLAGPLLESMAHDLVCRGGPPDGPPPGGATPYREAVRRALDGVGAAGRLPTDPTEPELVEEHVERVDAPVDALWAVIEDLGGDTGWHTLPGVWPLRGALDRLVGGIGARRTRPERLRPGAALDWWRIEDVQPGRLLRLRAEMRLPGTARLELRVEPDGTGSRYVQRTTFRPDGLPGRAYWAAQLPAHRLVFAAMARGVPAAAVRRAAAARRG</sequence>
<dbReference type="SUPFAM" id="SSF51735">
    <property type="entry name" value="NAD(P)-binding Rossmann-fold domains"/>
    <property type="match status" value="1"/>
</dbReference>
<dbReference type="RefSeq" id="WP_252435057.1">
    <property type="nucleotide sequence ID" value="NZ_JAGSOV010000001.1"/>
</dbReference>
<dbReference type="SUPFAM" id="SSF55961">
    <property type="entry name" value="Bet v1-like"/>
    <property type="match status" value="1"/>
</dbReference>
<comment type="caution">
    <text evidence="2">The sequence shown here is derived from an EMBL/GenBank/DDBJ whole genome shotgun (WGS) entry which is preliminary data.</text>
</comment>
<keyword evidence="3" id="KW-1185">Reference proteome</keyword>
<dbReference type="Pfam" id="PF13460">
    <property type="entry name" value="NAD_binding_10"/>
    <property type="match status" value="1"/>
</dbReference>
<feature type="domain" description="NAD(P)-binding" evidence="1">
    <location>
        <begin position="7"/>
        <end position="111"/>
    </location>
</feature>
<dbReference type="InterPro" id="IPR051207">
    <property type="entry name" value="ComplexI_NDUFA9_subunit"/>
</dbReference>
<organism evidence="2 3">
    <name type="scientific">Pseudonocardia humida</name>
    <dbReference type="NCBI Taxonomy" id="2800819"/>
    <lineage>
        <taxon>Bacteria</taxon>
        <taxon>Bacillati</taxon>
        <taxon>Actinomycetota</taxon>
        <taxon>Actinomycetes</taxon>
        <taxon>Pseudonocardiales</taxon>
        <taxon>Pseudonocardiaceae</taxon>
        <taxon>Pseudonocardia</taxon>
    </lineage>
</organism>
<dbReference type="PANTHER" id="PTHR12126:SF11">
    <property type="entry name" value="NADH DEHYDROGENASE [UBIQUINONE] 1 ALPHA SUBCOMPLEX SUBUNIT 9, MITOCHONDRIAL"/>
    <property type="match status" value="1"/>
</dbReference>
<protein>
    <submittedName>
        <fullName evidence="2">SDR family oxidoreductase</fullName>
    </submittedName>
</protein>
<dbReference type="InterPro" id="IPR036291">
    <property type="entry name" value="NAD(P)-bd_dom_sf"/>
</dbReference>
<gene>
    <name evidence="2" type="ORF">KDL28_00215</name>
</gene>
<dbReference type="CDD" id="cd07812">
    <property type="entry name" value="SRPBCC"/>
    <property type="match status" value="1"/>
</dbReference>
<dbReference type="InterPro" id="IPR021295">
    <property type="entry name" value="DUF2867"/>
</dbReference>
<evidence type="ECO:0000259" key="1">
    <source>
        <dbReference type="Pfam" id="PF13460"/>
    </source>
</evidence>
<dbReference type="EMBL" id="JAGSOV010000001">
    <property type="protein sequence ID" value="MCO1653470.1"/>
    <property type="molecule type" value="Genomic_DNA"/>
</dbReference>
<dbReference type="Proteomes" id="UP001165283">
    <property type="component" value="Unassembled WGS sequence"/>
</dbReference>